<feature type="region of interest" description="Disordered" evidence="1">
    <location>
        <begin position="1"/>
        <end position="36"/>
    </location>
</feature>
<sequence>MRTRGTSTQGTTRPAEGVHEAHPHAKRKATSSHSCHRWPSKVYRSVSVTAGLAHRWTAPPPQRHKRNTNSCQLLGKFYATTRGGRRAVSRTDFLKVIGRCVYGPKHEPMCVQKNPVGWMMVVGPSVCYTGQPMGPTSGHVRPHLATRRGHAESDHANDVIRGTGSEGRLVKVSSWWHVPAHIRSAPGPKNTHLAIRPATVDYSSSAKAATCCA</sequence>
<reference evidence="2" key="1">
    <citation type="journal article" date="2020" name="Stud. Mycol.">
        <title>101 Dothideomycetes genomes: a test case for predicting lifestyles and emergence of pathogens.</title>
        <authorList>
            <person name="Haridas S."/>
            <person name="Albert R."/>
            <person name="Binder M."/>
            <person name="Bloem J."/>
            <person name="Labutti K."/>
            <person name="Salamov A."/>
            <person name="Andreopoulos B."/>
            <person name="Baker S."/>
            <person name="Barry K."/>
            <person name="Bills G."/>
            <person name="Bluhm B."/>
            <person name="Cannon C."/>
            <person name="Castanera R."/>
            <person name="Culley D."/>
            <person name="Daum C."/>
            <person name="Ezra D."/>
            <person name="Gonzalez J."/>
            <person name="Henrissat B."/>
            <person name="Kuo A."/>
            <person name="Liang C."/>
            <person name="Lipzen A."/>
            <person name="Lutzoni F."/>
            <person name="Magnuson J."/>
            <person name="Mondo S."/>
            <person name="Nolan M."/>
            <person name="Ohm R."/>
            <person name="Pangilinan J."/>
            <person name="Park H.-J."/>
            <person name="Ramirez L."/>
            <person name="Alfaro M."/>
            <person name="Sun H."/>
            <person name="Tritt A."/>
            <person name="Yoshinaga Y."/>
            <person name="Zwiers L.-H."/>
            <person name="Turgeon B."/>
            <person name="Goodwin S."/>
            <person name="Spatafora J."/>
            <person name="Crous P."/>
            <person name="Grigoriev I."/>
        </authorList>
    </citation>
    <scope>NUCLEOTIDE SEQUENCE</scope>
    <source>
        <strain evidence="2">CBS 480.64</strain>
    </source>
</reference>
<evidence type="ECO:0000313" key="2">
    <source>
        <dbReference type="EMBL" id="KAF2858213.1"/>
    </source>
</evidence>
<dbReference type="AlphaFoldDB" id="A0A6A7BSV3"/>
<feature type="compositionally biased region" description="Basic residues" evidence="1">
    <location>
        <begin position="24"/>
        <end position="36"/>
    </location>
</feature>
<dbReference type="EMBL" id="MU006015">
    <property type="protein sequence ID" value="KAF2858213.1"/>
    <property type="molecule type" value="Genomic_DNA"/>
</dbReference>
<dbReference type="Proteomes" id="UP000799421">
    <property type="component" value="Unassembled WGS sequence"/>
</dbReference>
<feature type="compositionally biased region" description="Low complexity" evidence="1">
    <location>
        <begin position="1"/>
        <end position="13"/>
    </location>
</feature>
<keyword evidence="3" id="KW-1185">Reference proteome</keyword>
<organism evidence="2 3">
    <name type="scientific">Piedraia hortae CBS 480.64</name>
    <dbReference type="NCBI Taxonomy" id="1314780"/>
    <lineage>
        <taxon>Eukaryota</taxon>
        <taxon>Fungi</taxon>
        <taxon>Dikarya</taxon>
        <taxon>Ascomycota</taxon>
        <taxon>Pezizomycotina</taxon>
        <taxon>Dothideomycetes</taxon>
        <taxon>Dothideomycetidae</taxon>
        <taxon>Capnodiales</taxon>
        <taxon>Piedraiaceae</taxon>
        <taxon>Piedraia</taxon>
    </lineage>
</organism>
<evidence type="ECO:0000256" key="1">
    <source>
        <dbReference type="SAM" id="MobiDB-lite"/>
    </source>
</evidence>
<protein>
    <submittedName>
        <fullName evidence="2">Uncharacterized protein</fullName>
    </submittedName>
</protein>
<accession>A0A6A7BSV3</accession>
<evidence type="ECO:0000313" key="3">
    <source>
        <dbReference type="Proteomes" id="UP000799421"/>
    </source>
</evidence>
<name>A0A6A7BSV3_9PEZI</name>
<gene>
    <name evidence="2" type="ORF">K470DRAFT_137359</name>
</gene>
<proteinExistence type="predicted"/>